<dbReference type="HOGENOM" id="CLU_003184_0_0_1"/>
<feature type="region of interest" description="Disordered" evidence="1">
    <location>
        <begin position="44"/>
        <end position="68"/>
    </location>
</feature>
<feature type="compositionally biased region" description="Polar residues" evidence="1">
    <location>
        <begin position="45"/>
        <end position="57"/>
    </location>
</feature>
<dbReference type="Pfam" id="PF11882">
    <property type="entry name" value="DUF3402"/>
    <property type="match status" value="1"/>
</dbReference>
<dbReference type="PANTHER" id="PTHR13239">
    <property type="entry name" value="PROTEIN REQUIRED FOR HYPHAL ANASTOMOSIS HAM-2"/>
    <property type="match status" value="1"/>
</dbReference>
<dbReference type="KEGG" id="ctp:CTRG_05001"/>
<evidence type="ECO:0000313" key="5">
    <source>
        <dbReference type="Proteomes" id="UP000002037"/>
    </source>
</evidence>
<dbReference type="GO" id="GO:0005829">
    <property type="term" value="C:cytosol"/>
    <property type="evidence" value="ECO:0007669"/>
    <property type="project" value="TreeGrafter"/>
</dbReference>
<name>C5MG08_CANTT</name>
<dbReference type="InterPro" id="IPR021819">
    <property type="entry name" value="Far11/STRP_C"/>
</dbReference>
<dbReference type="SMART" id="SM01292">
    <property type="entry name" value="N1221"/>
    <property type="match status" value="1"/>
</dbReference>
<evidence type="ECO:0000313" key="4">
    <source>
        <dbReference type="EMBL" id="EER31271.1"/>
    </source>
</evidence>
<feature type="domain" description="Far11/STRP C-terminal" evidence="3">
    <location>
        <begin position="465"/>
        <end position="897"/>
    </location>
</feature>
<evidence type="ECO:0000259" key="2">
    <source>
        <dbReference type="SMART" id="SM01292"/>
    </source>
</evidence>
<dbReference type="Proteomes" id="UP000002037">
    <property type="component" value="Unassembled WGS sequence"/>
</dbReference>
<dbReference type="STRING" id="294747.C5MG08"/>
<sequence>MQMQSEELISIDQLEDQIIDHPDASTKEELNESLDETFQKKLNARASQIRSTNNEPRNQTKETNQDSSSVNYQFLITKSHLNYEYQDYSPLDQEISEWFTLHDLKIIGGLNNLIHCYDSESGNIENIIVNIKSTSKIQDLSSNQVKALLYFSFGEYASQTTKTNQLDQIKRNNLRLLQKEVYIPLIMMLETFISERIEFDKSHDEAGRQLCSKLESEYFRILTLLFFMISTALEHRQNAIKFKRYLFECDFLTTLLKFIEHWKWYPSGSHRIRYLILLVNKLLFLELGDSSQLKECDDFLVKLHNVQNKKSKTKSDNTLTCSPLDYFVFREDLLDKYPLYDENELKPYDFSAIKKALDEDDTNDDTSSINSHSSTIEGKYRYFMAVHSSSNSLSNLIEPPKTNKSHSSLSKLPTQTIHIATPVPSPQLMASDYMSGGEKIRRSYQLNQAMPMIYPTDDNNNLNVPYAMKEADEILKKAVYESYSTKRLWKEREIFMKQERGFSDVYEDEEGTHKDEFEYDYEQLMKEFPDRQQEIESMERVELLYSRNLSRLHTIVEVLMETIKVNRLDYNLNFTELELNPETSIIQNKNSRRNEDTKRQVELVLLSQLEVNNVKELTLKASTSIILLLLKWFKISHVLKSYYFSSLLFDQQFFTISLDYLSRCFNNANLQSTSTTKKDELTEYEILINQNKLMNPKIMLPKCDFFNNCLQQEVENQKYVLINKSFIQDLKEEIDENNVNHVYISDFNDNFAYILSNMLKITNKILIKNQSQRIFTLNDLKPTELYKMILLNYECDPFNQPILRTLKKLIPYQGRKWKAANMDLISQIYLNLKLSMKDNWLSGKDLESDFNNSFDQEIALRGLLQFYNVRRYPAQMEMMGYQVKDDLMNIPQLDLNVMNEIVGDSEFI</sequence>
<keyword evidence="5" id="KW-1185">Reference proteome</keyword>
<dbReference type="GO" id="GO:0007010">
    <property type="term" value="P:cytoskeleton organization"/>
    <property type="evidence" value="ECO:0007669"/>
    <property type="project" value="TreeGrafter"/>
</dbReference>
<evidence type="ECO:0000256" key="1">
    <source>
        <dbReference type="SAM" id="MobiDB-lite"/>
    </source>
</evidence>
<dbReference type="SMART" id="SM01293">
    <property type="entry name" value="DUF3402"/>
    <property type="match status" value="1"/>
</dbReference>
<dbReference type="eggNOG" id="KOG3680">
    <property type="taxonomic scope" value="Eukaryota"/>
</dbReference>
<dbReference type="RefSeq" id="XP_002550703.1">
    <property type="nucleotide sequence ID" value="XM_002550657.1"/>
</dbReference>
<dbReference type="PANTHER" id="PTHR13239:SF4">
    <property type="entry name" value="AT25231P"/>
    <property type="match status" value="1"/>
</dbReference>
<gene>
    <name evidence="4" type="ORF">CTRG_05001</name>
</gene>
<dbReference type="VEuPathDB" id="FungiDB:CTRG_05001"/>
<dbReference type="GeneID" id="8299075"/>
<evidence type="ECO:0008006" key="6">
    <source>
        <dbReference type="Google" id="ProtNLM"/>
    </source>
</evidence>
<feature type="domain" description="Far11/STRP N-terminal" evidence="2">
    <location>
        <begin position="78"/>
        <end position="352"/>
    </location>
</feature>
<dbReference type="InterPro" id="IPR012486">
    <property type="entry name" value="Far11/STRP_N"/>
</dbReference>
<protein>
    <recommendedName>
        <fullName evidence="6">Factor arrest protein 11</fullName>
    </recommendedName>
</protein>
<dbReference type="AlphaFoldDB" id="C5MG08"/>
<dbReference type="EMBL" id="GG692401">
    <property type="protein sequence ID" value="EER31271.1"/>
    <property type="molecule type" value="Genomic_DNA"/>
</dbReference>
<proteinExistence type="predicted"/>
<reference evidence="4 5" key="1">
    <citation type="journal article" date="2009" name="Nature">
        <title>Evolution of pathogenicity and sexual reproduction in eight Candida genomes.</title>
        <authorList>
            <person name="Butler G."/>
            <person name="Rasmussen M.D."/>
            <person name="Lin M.F."/>
            <person name="Santos M.A."/>
            <person name="Sakthikumar S."/>
            <person name="Munro C.A."/>
            <person name="Rheinbay E."/>
            <person name="Grabherr M."/>
            <person name="Forche A."/>
            <person name="Reedy J.L."/>
            <person name="Agrafioti I."/>
            <person name="Arnaud M.B."/>
            <person name="Bates S."/>
            <person name="Brown A.J."/>
            <person name="Brunke S."/>
            <person name="Costanzo M.C."/>
            <person name="Fitzpatrick D.A."/>
            <person name="de Groot P.W."/>
            <person name="Harris D."/>
            <person name="Hoyer L.L."/>
            <person name="Hube B."/>
            <person name="Klis F.M."/>
            <person name="Kodira C."/>
            <person name="Lennard N."/>
            <person name="Logue M.E."/>
            <person name="Martin R."/>
            <person name="Neiman A.M."/>
            <person name="Nikolaou E."/>
            <person name="Quail M.A."/>
            <person name="Quinn J."/>
            <person name="Santos M.C."/>
            <person name="Schmitzberger F.F."/>
            <person name="Sherlock G."/>
            <person name="Shah P."/>
            <person name="Silverstein K.A."/>
            <person name="Skrzypek M.S."/>
            <person name="Soll D."/>
            <person name="Staggs R."/>
            <person name="Stansfield I."/>
            <person name="Stumpf M.P."/>
            <person name="Sudbery P.E."/>
            <person name="Srikantha T."/>
            <person name="Zeng Q."/>
            <person name="Berman J."/>
            <person name="Berriman M."/>
            <person name="Heitman J."/>
            <person name="Gow N.A."/>
            <person name="Lorenz M.C."/>
            <person name="Birren B.W."/>
            <person name="Kellis M."/>
            <person name="Cuomo C.A."/>
        </authorList>
    </citation>
    <scope>NUCLEOTIDE SEQUENCE [LARGE SCALE GENOMIC DNA]</scope>
    <source>
        <strain evidence="5">ATCC MYA-3404 / T1</strain>
    </source>
</reference>
<dbReference type="OrthoDB" id="18234at2759"/>
<accession>C5MG08</accession>
<dbReference type="InterPro" id="IPR040185">
    <property type="entry name" value="Far11/STRP"/>
</dbReference>
<dbReference type="Pfam" id="PF07923">
    <property type="entry name" value="N1221"/>
    <property type="match status" value="1"/>
</dbReference>
<organism evidence="4 5">
    <name type="scientific">Candida tropicalis (strain ATCC MYA-3404 / T1)</name>
    <name type="common">Yeast</name>
    <dbReference type="NCBI Taxonomy" id="294747"/>
    <lineage>
        <taxon>Eukaryota</taxon>
        <taxon>Fungi</taxon>
        <taxon>Dikarya</taxon>
        <taxon>Ascomycota</taxon>
        <taxon>Saccharomycotina</taxon>
        <taxon>Pichiomycetes</taxon>
        <taxon>Debaryomycetaceae</taxon>
        <taxon>Candida/Lodderomyces clade</taxon>
        <taxon>Candida</taxon>
    </lineage>
</organism>
<evidence type="ECO:0000259" key="3">
    <source>
        <dbReference type="SMART" id="SM01293"/>
    </source>
</evidence>